<comment type="similarity">
    <text evidence="3">Belongs to the cytochrome P450 family.</text>
</comment>
<dbReference type="PANTHER" id="PTHR24305">
    <property type="entry name" value="CYTOCHROME P450"/>
    <property type="match status" value="1"/>
</dbReference>
<dbReference type="AlphaFoldDB" id="A0AA86MBR1"/>
<dbReference type="SUPFAM" id="SSF48264">
    <property type="entry name" value="Cytochrome P450"/>
    <property type="match status" value="1"/>
</dbReference>
<dbReference type="GO" id="GO:0016705">
    <property type="term" value="F:oxidoreductase activity, acting on paired donors, with incorporation or reduction of molecular oxygen"/>
    <property type="evidence" value="ECO:0007669"/>
    <property type="project" value="InterPro"/>
</dbReference>
<accession>A0AA86MBR1</accession>
<keyword evidence="6" id="KW-0560">Oxidoreductase</keyword>
<dbReference type="Gene3D" id="1.10.630.10">
    <property type="entry name" value="Cytochrome P450"/>
    <property type="match status" value="1"/>
</dbReference>
<comment type="pathway">
    <text evidence="2">Secondary metabolite biosynthesis.</text>
</comment>
<dbReference type="EMBL" id="LC761711">
    <property type="protein sequence ID" value="BED42956.1"/>
    <property type="molecule type" value="mRNA"/>
</dbReference>
<dbReference type="InterPro" id="IPR050121">
    <property type="entry name" value="Cytochrome_P450_monoxygenase"/>
</dbReference>
<evidence type="ECO:0000256" key="3">
    <source>
        <dbReference type="ARBA" id="ARBA00010617"/>
    </source>
</evidence>
<comment type="cofactor">
    <cofactor evidence="1 9">
        <name>heme</name>
        <dbReference type="ChEBI" id="CHEBI:30413"/>
    </cofactor>
</comment>
<dbReference type="GO" id="GO:0005506">
    <property type="term" value="F:iron ion binding"/>
    <property type="evidence" value="ECO:0007669"/>
    <property type="project" value="InterPro"/>
</dbReference>
<dbReference type="PRINTS" id="PR00465">
    <property type="entry name" value="EP450IV"/>
</dbReference>
<evidence type="ECO:0000256" key="2">
    <source>
        <dbReference type="ARBA" id="ARBA00005179"/>
    </source>
</evidence>
<dbReference type="PRINTS" id="PR00385">
    <property type="entry name" value="P450"/>
</dbReference>
<evidence type="ECO:0000256" key="9">
    <source>
        <dbReference type="PIRSR" id="PIRSR602403-1"/>
    </source>
</evidence>
<evidence type="ECO:0000256" key="1">
    <source>
        <dbReference type="ARBA" id="ARBA00001971"/>
    </source>
</evidence>
<evidence type="ECO:0000256" key="8">
    <source>
        <dbReference type="ARBA" id="ARBA00023033"/>
    </source>
</evidence>
<feature type="binding site" description="axial binding residue" evidence="9">
    <location>
        <position position="483"/>
    </location>
    <ligand>
        <name>heme</name>
        <dbReference type="ChEBI" id="CHEBI:30413"/>
    </ligand>
    <ligandPart>
        <name>Fe</name>
        <dbReference type="ChEBI" id="CHEBI:18248"/>
    </ligandPart>
</feature>
<name>A0AA86MBR1_TRAVE</name>
<dbReference type="InterPro" id="IPR036396">
    <property type="entry name" value="Cyt_P450_sf"/>
</dbReference>
<dbReference type="PANTHER" id="PTHR24305:SF166">
    <property type="entry name" value="CYTOCHROME P450 12A4, MITOCHONDRIAL-RELATED"/>
    <property type="match status" value="1"/>
</dbReference>
<dbReference type="GO" id="GO:0020037">
    <property type="term" value="F:heme binding"/>
    <property type="evidence" value="ECO:0007669"/>
    <property type="project" value="InterPro"/>
</dbReference>
<evidence type="ECO:0000313" key="10">
    <source>
        <dbReference type="EMBL" id="BED42956.1"/>
    </source>
</evidence>
<evidence type="ECO:0000256" key="6">
    <source>
        <dbReference type="ARBA" id="ARBA00023002"/>
    </source>
</evidence>
<protein>
    <submittedName>
        <fullName evidence="10">Cytochrome P450 monooxygenase</fullName>
    </submittedName>
</protein>
<evidence type="ECO:0000256" key="5">
    <source>
        <dbReference type="ARBA" id="ARBA00022723"/>
    </source>
</evidence>
<dbReference type="InterPro" id="IPR002403">
    <property type="entry name" value="Cyt_P450_E_grp-IV"/>
</dbReference>
<keyword evidence="4 9" id="KW-0349">Heme</keyword>
<reference evidence="10" key="1">
    <citation type="submission" date="2023-03" db="EMBL/GenBank/DDBJ databases">
        <title>cytochrome P450 monooxygenase from Trametes versicolor.</title>
        <authorList>
            <person name="Ichinose H."/>
        </authorList>
    </citation>
    <scope>NUCLEOTIDE SEQUENCE</scope>
    <source>
        <strain evidence="10">NBRC 30340</strain>
    </source>
</reference>
<dbReference type="GO" id="GO:0004497">
    <property type="term" value="F:monooxygenase activity"/>
    <property type="evidence" value="ECO:0007669"/>
    <property type="project" value="UniProtKB-KW"/>
</dbReference>
<evidence type="ECO:0000256" key="4">
    <source>
        <dbReference type="ARBA" id="ARBA00022617"/>
    </source>
</evidence>
<dbReference type="InterPro" id="IPR001128">
    <property type="entry name" value="Cyt_P450"/>
</dbReference>
<proteinExistence type="evidence at transcript level"/>
<keyword evidence="5 9" id="KW-0479">Metal-binding</keyword>
<keyword evidence="7 9" id="KW-0408">Iron</keyword>
<keyword evidence="8 10" id="KW-0503">Monooxygenase</keyword>
<organism evidence="10">
    <name type="scientific">Trametes versicolor</name>
    <name type="common">White-rot fungus</name>
    <name type="synonym">Coriolus versicolor</name>
    <dbReference type="NCBI Taxonomy" id="5325"/>
    <lineage>
        <taxon>Eukaryota</taxon>
        <taxon>Fungi</taxon>
        <taxon>Dikarya</taxon>
        <taxon>Basidiomycota</taxon>
        <taxon>Agaricomycotina</taxon>
        <taxon>Agaricomycetes</taxon>
        <taxon>Polyporales</taxon>
        <taxon>Polyporaceae</taxon>
        <taxon>Trametes</taxon>
    </lineage>
</organism>
<sequence>MIPTVAATLLTLLGLIGVVLWKAWPLLPRWTATALRNLPGPPSPSWFYGNFQEINAEERSVVQERWIDKYGPNIVYKNFLNNDRLYTIDTRALNHILTHSVDYQKPIVARRNLAKVLGEGVLFTEGEHHRRQRRIMNPAFGPTQIRELAEIFVQKSIELRNFWDAQIAQDGEPTARIEICSGLSKMTLDVIGLAGFGYSFNSLNPTEKTNELTEAFQDLFLPERKFTVLMILKNFFPVLDIIPDEASTRVKRAREVMRRVGKELIAEKKVRIQQELAESKEKSGVKRNDLQGRDLLTLLLKANISTDVPDNQRLSDEDVLAQVPTFLAAGHDTTSTATTWCLYTLTQAPYVQKKLRDELFTIETDTPTMDQLNSLPYLDCVVRETLRLYAPVPETMRVAEKDDVIPVSEPFVDRFGQVQDNIRISKGASILIPILALNRSKKYWGEDAHEFKPERWESPSEAAASVPGVWSHLLTFLGGPRACIGYRFSVVETKALIFVLVRAFEFALAVPPEEIEKKTSVVQRPQLRSAPERGAQMPLLVKRYTREL</sequence>
<evidence type="ECO:0000256" key="7">
    <source>
        <dbReference type="ARBA" id="ARBA00023004"/>
    </source>
</evidence>
<gene>
    <name evidence="10" type="primary">CYP5139G7</name>
</gene>
<dbReference type="Pfam" id="PF00067">
    <property type="entry name" value="p450"/>
    <property type="match status" value="1"/>
</dbReference>
<dbReference type="CDD" id="cd11069">
    <property type="entry name" value="CYP_FUM15-like"/>
    <property type="match status" value="1"/>
</dbReference>